<keyword evidence="1" id="KW-0472">Membrane</keyword>
<dbReference type="Proteomes" id="UP000436483">
    <property type="component" value="Unassembled WGS sequence"/>
</dbReference>
<keyword evidence="1" id="KW-0812">Transmembrane</keyword>
<comment type="caution">
    <text evidence="2">The sequence shown here is derived from an EMBL/GenBank/DDBJ whole genome shotgun (WGS) entry which is preliminary data.</text>
</comment>
<dbReference type="OrthoDB" id="9814178at2"/>
<feature type="transmembrane region" description="Helical" evidence="1">
    <location>
        <begin position="76"/>
        <end position="94"/>
    </location>
</feature>
<protein>
    <submittedName>
        <fullName evidence="2">DUF808 family protein</fullName>
    </submittedName>
</protein>
<dbReference type="PANTHER" id="PTHR30503:SF3">
    <property type="entry name" value="INNER MEMBRANE PROTEIN YEDI"/>
    <property type="match status" value="1"/>
</dbReference>
<dbReference type="PANTHER" id="PTHR30503">
    <property type="entry name" value="INNER MEMBRANE PROTEIN YEDI"/>
    <property type="match status" value="1"/>
</dbReference>
<reference evidence="2 3" key="1">
    <citation type="submission" date="2019-12" db="EMBL/GenBank/DDBJ databases">
        <authorList>
            <person name="Yuan C.-G."/>
        </authorList>
    </citation>
    <scope>NUCLEOTIDE SEQUENCE [LARGE SCALE GENOMIC DNA]</scope>
    <source>
        <strain evidence="2 3">KCTC 23863</strain>
    </source>
</reference>
<evidence type="ECO:0000313" key="3">
    <source>
        <dbReference type="Proteomes" id="UP000436483"/>
    </source>
</evidence>
<dbReference type="InterPro" id="IPR008526">
    <property type="entry name" value="YedI"/>
</dbReference>
<accession>A0A7X3SMG3</accession>
<sequence length="351" mass="35870">MSIGLIALLDDIVGLAKVAAASLDDVSAQAAKAGAKAAGVVIDDAAVTPRYVVGFSASRELPIVGRIALGSLKNKLIYLLPAALLLSFAAPWAITPLLMIGGAYLCYEGSEKVFEALFPHGAHQHEAVLGEAVQSARSVEDEKVSGAIKTDFILSAEIMAITLGTVSDASSWTQAMVLAVVGIGITAVVYGGVALIVKADDAGLVLATSDRPISSLLNRGARNAPTGADRALAPLTQGFGRGLVHAMPVLLRLLGIVGTAAMVWVGGGIIIHSLEGYGFTWLAHVIHDVAAAASHAVPAFGGAVEWLVTAAASGLFGLLLGAVLIPFLHYVAVPLVKTLRGGSRKAGKHTA</sequence>
<dbReference type="AlphaFoldDB" id="A0A7X3SMG3"/>
<feature type="transmembrane region" description="Helical" evidence="1">
    <location>
        <begin position="175"/>
        <end position="197"/>
    </location>
</feature>
<name>A0A7X3SMG3_9HYPH</name>
<dbReference type="GO" id="GO:0005886">
    <property type="term" value="C:plasma membrane"/>
    <property type="evidence" value="ECO:0007669"/>
    <property type="project" value="TreeGrafter"/>
</dbReference>
<dbReference type="Pfam" id="PF05661">
    <property type="entry name" value="DUF808"/>
    <property type="match status" value="1"/>
</dbReference>
<dbReference type="EMBL" id="WURB01000001">
    <property type="protein sequence ID" value="MXQ10337.1"/>
    <property type="molecule type" value="Genomic_DNA"/>
</dbReference>
<keyword evidence="3" id="KW-1185">Reference proteome</keyword>
<proteinExistence type="predicted"/>
<feature type="transmembrane region" description="Helical" evidence="1">
    <location>
        <begin position="249"/>
        <end position="271"/>
    </location>
</feature>
<dbReference type="PIRSF" id="PIRSF016660">
    <property type="entry name" value="YedI"/>
    <property type="match status" value="1"/>
</dbReference>
<feature type="transmembrane region" description="Helical" evidence="1">
    <location>
        <begin position="315"/>
        <end position="336"/>
    </location>
</feature>
<organism evidence="2 3">
    <name type="scientific">Microvirga makkahensis</name>
    <dbReference type="NCBI Taxonomy" id="1128670"/>
    <lineage>
        <taxon>Bacteria</taxon>
        <taxon>Pseudomonadati</taxon>
        <taxon>Pseudomonadota</taxon>
        <taxon>Alphaproteobacteria</taxon>
        <taxon>Hyphomicrobiales</taxon>
        <taxon>Methylobacteriaceae</taxon>
        <taxon>Microvirga</taxon>
    </lineage>
</organism>
<keyword evidence="1" id="KW-1133">Transmembrane helix</keyword>
<dbReference type="RefSeq" id="WP_160882920.1">
    <property type="nucleotide sequence ID" value="NZ_WURB01000001.1"/>
</dbReference>
<gene>
    <name evidence="2" type="ORF">GR328_02475</name>
</gene>
<reference evidence="2 3" key="2">
    <citation type="submission" date="2020-01" db="EMBL/GenBank/DDBJ databases">
        <title>Microvirga sp. nov., an arsenate reduction bacterium isolated from Tibet hotspring sediments.</title>
        <authorList>
            <person name="Xian W.-D."/>
            <person name="Li W.-J."/>
        </authorList>
    </citation>
    <scope>NUCLEOTIDE SEQUENCE [LARGE SCALE GENOMIC DNA]</scope>
    <source>
        <strain evidence="2 3">KCTC 23863</strain>
    </source>
</reference>
<evidence type="ECO:0000256" key="1">
    <source>
        <dbReference type="SAM" id="Phobius"/>
    </source>
</evidence>
<evidence type="ECO:0000313" key="2">
    <source>
        <dbReference type="EMBL" id="MXQ10337.1"/>
    </source>
</evidence>